<feature type="signal peptide" evidence="1">
    <location>
        <begin position="1"/>
        <end position="24"/>
    </location>
</feature>
<dbReference type="RefSeq" id="WP_190926341.1">
    <property type="nucleotide sequence ID" value="NZ_JACXJA010000007.1"/>
</dbReference>
<sequence length="701" mass="78651">MFKRLMLVVTMLCTLLLVVSPAMANSASPAPGDSWSRERLAAQVSELNALLGITDRLPLKQFLESVRNQANTVLGSADITPEVGLKTHKALGYAIKLASDVNLLGSYAPWTHSPFIVYEAPPISPEKRLPDTLPQDGVLSDQLSVISAKGEFEAASFVLAPLSDVSSVTFAVSDLTGEGGTIPAGAIDLRVVKTWYQGGTAWQSYFSDSSKQVLVPELLLHDENLILVDHNRKGNSLRVDYPTGSQYKDISNIPATKFNTYEEPVEDSLTLLPIELKQGESKQMWLTLKVPGQAAAGFYTGSIDIVADGVPAGSLALHVRVLPYELPQPKTYYDVNKDFYVMLYHQSRVKEHLVQAKGDLALVETKLLNDYQNLADHNALHIPGPLYSVADRATFTKQLELMQQAGLSLNPLFGVKQTFPPYDIFNKYTGYLAAKATYEANPTEANKQAMDTLYYAWRNGVNAQKAALDEAYDYVSNFVGHTNLYFDGWDEPSWTMLQFQQEMWQYMHDKGVKVFSTGTERHFELDVKENFLNIVGEPTREKADMWHSFGSDKMITNYAYPHTGPENPDLMRQRHGMWTYKANYDATYNYIFYEGPPNIWNDNSIQDEFRNFNLVYPTRTKLIDTIAWEGFREGIDDIRYATKLKQAAAAAIASGQADRVAAANNALFWLEEVDERSTNQDLLRLEMIRHIGLLLDLETTH</sequence>
<evidence type="ECO:0000256" key="1">
    <source>
        <dbReference type="SAM" id="SignalP"/>
    </source>
</evidence>
<reference evidence="2" key="1">
    <citation type="submission" date="2020-09" db="EMBL/GenBank/DDBJ databases">
        <title>A novel bacterium of genus Paenibacillus, isolated from South China Sea.</title>
        <authorList>
            <person name="Huang H."/>
            <person name="Mo K."/>
            <person name="Hu Y."/>
        </authorList>
    </citation>
    <scope>NUCLEOTIDE SEQUENCE</scope>
    <source>
        <strain evidence="2">IB182363</strain>
    </source>
</reference>
<name>A0A927C9P1_9BACL</name>
<gene>
    <name evidence="2" type="ORF">IDH45_08030</name>
</gene>
<protein>
    <recommendedName>
        <fullName evidence="4">Glycoside hydrolase 123 C-terminal domain-containing protein</fullName>
    </recommendedName>
</protein>
<organism evidence="2 3">
    <name type="scientific">Paenibacillus oceani</name>
    <dbReference type="NCBI Taxonomy" id="2772510"/>
    <lineage>
        <taxon>Bacteria</taxon>
        <taxon>Bacillati</taxon>
        <taxon>Bacillota</taxon>
        <taxon>Bacilli</taxon>
        <taxon>Bacillales</taxon>
        <taxon>Paenibacillaceae</taxon>
        <taxon>Paenibacillus</taxon>
    </lineage>
</organism>
<evidence type="ECO:0000313" key="2">
    <source>
        <dbReference type="EMBL" id="MBD2861925.1"/>
    </source>
</evidence>
<proteinExistence type="predicted"/>
<dbReference type="EMBL" id="JACXJA010000007">
    <property type="protein sequence ID" value="MBD2861925.1"/>
    <property type="molecule type" value="Genomic_DNA"/>
</dbReference>
<keyword evidence="3" id="KW-1185">Reference proteome</keyword>
<comment type="caution">
    <text evidence="2">The sequence shown here is derived from an EMBL/GenBank/DDBJ whole genome shotgun (WGS) entry which is preliminary data.</text>
</comment>
<feature type="chain" id="PRO_5037778834" description="Glycoside hydrolase 123 C-terminal domain-containing protein" evidence="1">
    <location>
        <begin position="25"/>
        <end position="701"/>
    </location>
</feature>
<evidence type="ECO:0000313" key="3">
    <source>
        <dbReference type="Proteomes" id="UP000639396"/>
    </source>
</evidence>
<dbReference type="Proteomes" id="UP000639396">
    <property type="component" value="Unassembled WGS sequence"/>
</dbReference>
<evidence type="ECO:0008006" key="4">
    <source>
        <dbReference type="Google" id="ProtNLM"/>
    </source>
</evidence>
<accession>A0A927C9P1</accession>
<dbReference type="AlphaFoldDB" id="A0A927C9P1"/>
<keyword evidence="1" id="KW-0732">Signal</keyword>